<keyword evidence="1" id="KW-0812">Transmembrane</keyword>
<keyword evidence="1" id="KW-0472">Membrane</keyword>
<gene>
    <name evidence="2" type="ORF">RL72_01290</name>
</gene>
<dbReference type="Proteomes" id="UP000033448">
    <property type="component" value="Unassembled WGS sequence"/>
</dbReference>
<sequence length="156" mass="16576">MGDNWIAIATAAVTGAFVLTGAVLSFASTRGEPQRAKELRALNEIIKDMPPSEGRLALLKRREAIAQKYGESGVETFTDLERAGFLGIAALALGVLLGSLVSGTFESTLRSFASLGALLFMLGGLVWTAIVLVAVVVRSIRSWRARRAARGRTKSA</sequence>
<feature type="transmembrane region" description="Helical" evidence="1">
    <location>
        <begin position="6"/>
        <end position="27"/>
    </location>
</feature>
<organism evidence="2 3">
    <name type="scientific">Microbacterium azadirachtae</name>
    <dbReference type="NCBI Taxonomy" id="582680"/>
    <lineage>
        <taxon>Bacteria</taxon>
        <taxon>Bacillati</taxon>
        <taxon>Actinomycetota</taxon>
        <taxon>Actinomycetes</taxon>
        <taxon>Micrococcales</taxon>
        <taxon>Microbacteriaceae</taxon>
        <taxon>Microbacterium</taxon>
    </lineage>
</organism>
<dbReference type="PATRIC" id="fig|582680.7.peg.1330"/>
<accession>A0A0F0KZF1</accession>
<feature type="transmembrane region" description="Helical" evidence="1">
    <location>
        <begin position="85"/>
        <end position="105"/>
    </location>
</feature>
<evidence type="ECO:0000313" key="3">
    <source>
        <dbReference type="Proteomes" id="UP000033448"/>
    </source>
</evidence>
<keyword evidence="3" id="KW-1185">Reference proteome</keyword>
<protein>
    <submittedName>
        <fullName evidence="2">Uncharacterized protein</fullName>
    </submittedName>
</protein>
<comment type="caution">
    <text evidence="2">The sequence shown here is derived from an EMBL/GenBank/DDBJ whole genome shotgun (WGS) entry which is preliminary data.</text>
</comment>
<name>A0A0F0KZF1_9MICO</name>
<evidence type="ECO:0000256" key="1">
    <source>
        <dbReference type="SAM" id="Phobius"/>
    </source>
</evidence>
<feature type="transmembrane region" description="Helical" evidence="1">
    <location>
        <begin position="111"/>
        <end position="137"/>
    </location>
</feature>
<dbReference type="AlphaFoldDB" id="A0A0F0KZF1"/>
<proteinExistence type="predicted"/>
<dbReference type="EMBL" id="JYIT01000068">
    <property type="protein sequence ID" value="KJL25804.1"/>
    <property type="molecule type" value="Genomic_DNA"/>
</dbReference>
<evidence type="ECO:0000313" key="2">
    <source>
        <dbReference type="EMBL" id="KJL25804.1"/>
    </source>
</evidence>
<reference evidence="2 3" key="1">
    <citation type="submission" date="2015-02" db="EMBL/GenBank/DDBJ databases">
        <title>Draft genome sequences of ten Microbacterium spp. with emphasis on heavy metal contaminated environments.</title>
        <authorList>
            <person name="Corretto E."/>
        </authorList>
    </citation>
    <scope>NUCLEOTIDE SEQUENCE [LARGE SCALE GENOMIC DNA]</scope>
    <source>
        <strain evidence="2 3">DSM 23848</strain>
    </source>
</reference>
<keyword evidence="1" id="KW-1133">Transmembrane helix</keyword>
<dbReference type="RefSeq" id="WP_045250004.1">
    <property type="nucleotide sequence ID" value="NZ_FNGQ01000005.1"/>
</dbReference>